<sequence>MTLEHEKLAIAETVTRIFHALDAHDWDTIGALTTDPVDLDYPSKEGGPASVSTGEFLAGLRGFLPGFDATQHLLGPIVVDMDSETTATARFHARVTHVLTEAVGERIWVIGCHYTIGLTRRNGTWLLSSSRVRIWYEEGSRGLETTARQRVTAAS</sequence>
<reference evidence="2 3" key="1">
    <citation type="submission" date="2019-07" db="EMBL/GenBank/DDBJ databases">
        <title>Complete Genome Sequence and Methylome Analysis of Nocardia otitidis-caviarum NEB252.</title>
        <authorList>
            <person name="Fomenkov A."/>
            <person name="Anton B.P."/>
            <person name="Vincze T."/>
            <person name="Roberts R.J."/>
        </authorList>
    </citation>
    <scope>NUCLEOTIDE SEQUENCE [LARGE SCALE GENOMIC DNA]</scope>
    <source>
        <strain evidence="2 3">NEB252</strain>
    </source>
</reference>
<organism evidence="2 3">
    <name type="scientific">Nocardia otitidiscaviarum</name>
    <dbReference type="NCBI Taxonomy" id="1823"/>
    <lineage>
        <taxon>Bacteria</taxon>
        <taxon>Bacillati</taxon>
        <taxon>Actinomycetota</taxon>
        <taxon>Actinomycetes</taxon>
        <taxon>Mycobacteriales</taxon>
        <taxon>Nocardiaceae</taxon>
        <taxon>Nocardia</taxon>
    </lineage>
</organism>
<feature type="domain" description="SnoaL-like" evidence="1">
    <location>
        <begin position="7"/>
        <end position="129"/>
    </location>
</feature>
<dbReference type="Proteomes" id="UP000317039">
    <property type="component" value="Chromosome"/>
</dbReference>
<evidence type="ECO:0000259" key="1">
    <source>
        <dbReference type="Pfam" id="PF13577"/>
    </source>
</evidence>
<dbReference type="InterPro" id="IPR032710">
    <property type="entry name" value="NTF2-like_dom_sf"/>
</dbReference>
<protein>
    <submittedName>
        <fullName evidence="2">Nuclear transport factor 2 family protein</fullName>
    </submittedName>
</protein>
<dbReference type="EMBL" id="CP041695">
    <property type="protein sequence ID" value="QDP81300.1"/>
    <property type="molecule type" value="Genomic_DNA"/>
</dbReference>
<proteinExistence type="predicted"/>
<evidence type="ECO:0000313" key="3">
    <source>
        <dbReference type="Proteomes" id="UP000317039"/>
    </source>
</evidence>
<dbReference type="KEGG" id="nod:FOH10_23855"/>
<dbReference type="InterPro" id="IPR037401">
    <property type="entry name" value="SnoaL-like"/>
</dbReference>
<name>A0A516NQW7_9NOCA</name>
<accession>A0A516NQW7</accession>
<dbReference type="CDD" id="cd00531">
    <property type="entry name" value="NTF2_like"/>
    <property type="match status" value="1"/>
</dbReference>
<dbReference type="RefSeq" id="WP_143982405.1">
    <property type="nucleotide sequence ID" value="NZ_CP041695.1"/>
</dbReference>
<dbReference type="SUPFAM" id="SSF54427">
    <property type="entry name" value="NTF2-like"/>
    <property type="match status" value="1"/>
</dbReference>
<evidence type="ECO:0000313" key="2">
    <source>
        <dbReference type="EMBL" id="QDP81300.1"/>
    </source>
</evidence>
<gene>
    <name evidence="2" type="ORF">FOH10_23855</name>
</gene>
<dbReference type="Pfam" id="PF13577">
    <property type="entry name" value="SnoaL_4"/>
    <property type="match status" value="1"/>
</dbReference>
<dbReference type="GeneID" id="80335398"/>
<dbReference type="AlphaFoldDB" id="A0A516NQW7"/>
<dbReference type="Gene3D" id="3.10.450.50">
    <property type="match status" value="1"/>
</dbReference>